<protein>
    <recommendedName>
        <fullName evidence="1">Transcriptional regulator HTH-type FeoC domain-containing protein</fullName>
    </recommendedName>
</protein>
<comment type="caution">
    <text evidence="2">The sequence shown here is derived from an EMBL/GenBank/DDBJ whole genome shotgun (WGS) entry which is preliminary data.</text>
</comment>
<sequence>MLQKVLQALEETQGPVSLDELSRQLELDVGVLEGMIDFWVRKGKLKDSRLAACAGGCGNCNPGAQGCTFDRGRPRSITLT</sequence>
<dbReference type="Pfam" id="PF09012">
    <property type="entry name" value="FeoC"/>
    <property type="match status" value="1"/>
</dbReference>
<dbReference type="InterPro" id="IPR036388">
    <property type="entry name" value="WH-like_DNA-bd_sf"/>
</dbReference>
<evidence type="ECO:0000259" key="1">
    <source>
        <dbReference type="Pfam" id="PF09012"/>
    </source>
</evidence>
<evidence type="ECO:0000313" key="3">
    <source>
        <dbReference type="Proteomes" id="UP000220922"/>
    </source>
</evidence>
<dbReference type="Gene3D" id="1.10.10.10">
    <property type="entry name" value="Winged helix-like DNA-binding domain superfamily/Winged helix DNA-binding domain"/>
    <property type="match status" value="1"/>
</dbReference>
<dbReference type="SUPFAM" id="SSF46785">
    <property type="entry name" value="Winged helix' DNA-binding domain"/>
    <property type="match status" value="1"/>
</dbReference>
<accession>A0A2H3KWP4</accession>
<gene>
    <name evidence="2" type="ORF">A9Q02_00990</name>
</gene>
<keyword evidence="3" id="KW-1185">Reference proteome</keyword>
<dbReference type="InterPro" id="IPR036390">
    <property type="entry name" value="WH_DNA-bd_sf"/>
</dbReference>
<proteinExistence type="predicted"/>
<organism evidence="2 3">
    <name type="scientific">Candidatus Chloroploca asiatica</name>
    <dbReference type="NCBI Taxonomy" id="1506545"/>
    <lineage>
        <taxon>Bacteria</taxon>
        <taxon>Bacillati</taxon>
        <taxon>Chloroflexota</taxon>
        <taxon>Chloroflexia</taxon>
        <taxon>Chloroflexales</taxon>
        <taxon>Chloroflexineae</taxon>
        <taxon>Oscillochloridaceae</taxon>
        <taxon>Candidatus Chloroploca</taxon>
    </lineage>
</organism>
<dbReference type="AlphaFoldDB" id="A0A2H3KWP4"/>
<dbReference type="EMBL" id="LYXE01000063">
    <property type="protein sequence ID" value="PDV99819.1"/>
    <property type="molecule type" value="Genomic_DNA"/>
</dbReference>
<dbReference type="Proteomes" id="UP000220922">
    <property type="component" value="Unassembled WGS sequence"/>
</dbReference>
<feature type="domain" description="Transcriptional regulator HTH-type FeoC" evidence="1">
    <location>
        <begin position="1"/>
        <end position="64"/>
    </location>
</feature>
<dbReference type="InterPro" id="IPR015102">
    <property type="entry name" value="Tscrpt_reg_HTH_FeoC"/>
</dbReference>
<dbReference type="OrthoDB" id="164796at2"/>
<name>A0A2H3KWP4_9CHLR</name>
<reference evidence="2 3" key="1">
    <citation type="submission" date="2016-05" db="EMBL/GenBank/DDBJ databases">
        <authorList>
            <person name="Lavstsen T."/>
            <person name="Jespersen J.S."/>
        </authorList>
    </citation>
    <scope>NUCLEOTIDE SEQUENCE [LARGE SCALE GENOMIC DNA]</scope>
    <source>
        <strain evidence="2 3">B7-9</strain>
    </source>
</reference>
<dbReference type="RefSeq" id="WP_097651582.1">
    <property type="nucleotide sequence ID" value="NZ_LYXE01000063.1"/>
</dbReference>
<evidence type="ECO:0000313" key="2">
    <source>
        <dbReference type="EMBL" id="PDV99819.1"/>
    </source>
</evidence>